<organism evidence="12 13">
    <name type="scientific">Triparma verrucosa</name>
    <dbReference type="NCBI Taxonomy" id="1606542"/>
    <lineage>
        <taxon>Eukaryota</taxon>
        <taxon>Sar</taxon>
        <taxon>Stramenopiles</taxon>
        <taxon>Ochrophyta</taxon>
        <taxon>Bolidophyceae</taxon>
        <taxon>Parmales</taxon>
        <taxon>Triparmaceae</taxon>
        <taxon>Triparma</taxon>
    </lineage>
</organism>
<evidence type="ECO:0000256" key="4">
    <source>
        <dbReference type="ARBA" id="ARBA00022691"/>
    </source>
</evidence>
<dbReference type="Proteomes" id="UP001165160">
    <property type="component" value="Unassembled WGS sequence"/>
</dbReference>
<keyword evidence="3" id="KW-0808">Transferase</keyword>
<dbReference type="GO" id="GO:0032259">
    <property type="term" value="P:methylation"/>
    <property type="evidence" value="ECO:0007669"/>
    <property type="project" value="UniProtKB-KW"/>
</dbReference>
<dbReference type="InterPro" id="IPR008576">
    <property type="entry name" value="MeTrfase_NTM1"/>
</dbReference>
<dbReference type="GO" id="GO:0005737">
    <property type="term" value="C:cytoplasm"/>
    <property type="evidence" value="ECO:0007669"/>
    <property type="project" value="TreeGrafter"/>
</dbReference>
<comment type="similarity">
    <text evidence="1">Belongs to the methyltransferase superfamily. NTM1 family.</text>
</comment>
<keyword evidence="4 11" id="KW-0949">S-adenosyl-L-methionine</keyword>
<proteinExistence type="inferred from homology"/>
<evidence type="ECO:0000256" key="8">
    <source>
        <dbReference type="ARBA" id="ARBA00047306"/>
    </source>
</evidence>
<evidence type="ECO:0000256" key="9">
    <source>
        <dbReference type="ARBA" id="ARBA00047885"/>
    </source>
</evidence>
<accession>A0A9W7B392</accession>
<evidence type="ECO:0000256" key="5">
    <source>
        <dbReference type="ARBA" id="ARBA00039112"/>
    </source>
</evidence>
<dbReference type="InterPro" id="IPR029063">
    <property type="entry name" value="SAM-dependent_MTases_sf"/>
</dbReference>
<comment type="caution">
    <text evidence="12">The sequence shown here is derived from an EMBL/GenBank/DDBJ whole genome shotgun (WGS) entry which is preliminary data.</text>
</comment>
<evidence type="ECO:0000313" key="13">
    <source>
        <dbReference type="Proteomes" id="UP001165160"/>
    </source>
</evidence>
<comment type="catalytic activity">
    <reaction evidence="10">
        <text>N-terminal L-alanyl-L-prolyl-L-lysyl-[protein] + 3 S-adenosyl-L-methionine = N-terminal N,N,N-trimethyl-L-alanyl-L-prolyl-L-lysyl-[protein] + 3 S-adenosyl-L-homocysteine + 3 H(+)</text>
        <dbReference type="Rhea" id="RHEA:54712"/>
        <dbReference type="Rhea" id="RHEA-COMP:13785"/>
        <dbReference type="Rhea" id="RHEA-COMP:13971"/>
        <dbReference type="ChEBI" id="CHEBI:15378"/>
        <dbReference type="ChEBI" id="CHEBI:57856"/>
        <dbReference type="ChEBI" id="CHEBI:59789"/>
        <dbReference type="ChEBI" id="CHEBI:138057"/>
        <dbReference type="ChEBI" id="CHEBI:138315"/>
        <dbReference type="EC" id="2.1.1.244"/>
    </reaction>
</comment>
<gene>
    <name evidence="12" type="ORF">TrVE_jg3742</name>
</gene>
<sequence length="275" mass="30379">MSALSSPSAAGSSAVPLAQIIDLHLRSKSLPTHGNLSNTEEDVPTVTALHEFQHQKGKKWYSDATAYWEETENCPATVDGVLGGFAELSPPDVKGSLPFIDVLQSTFKVGNEKACDIGAGIGRVSKLVLLEKFRTVDLVEVSSRLIKAAPEYIGDPRSKDCRFMCLGMEEFDFGTAKYDVVWVQWVIGHLTDEDLITFLNRAAAGLKPNGVIVVKDNVSDAEAFWVDEDDSSVTRGREYMTKLFDLAGMEIILQRESDEFPKEIFPVPMYALRKK</sequence>
<dbReference type="AlphaFoldDB" id="A0A9W7B392"/>
<evidence type="ECO:0000256" key="11">
    <source>
        <dbReference type="PIRSR" id="PIRSR016958-1"/>
    </source>
</evidence>
<evidence type="ECO:0000313" key="12">
    <source>
        <dbReference type="EMBL" id="GMH83156.1"/>
    </source>
</evidence>
<evidence type="ECO:0000256" key="3">
    <source>
        <dbReference type="ARBA" id="ARBA00022679"/>
    </source>
</evidence>
<comment type="catalytic activity">
    <reaction evidence="8">
        <text>N-terminal L-seryl-L-prolyl-L-lysyl-[protein] + 3 S-adenosyl-L-methionine = N-terminal N,N,N-trimethyl-L-seryl-L-prolyl-L-lysyl-[protein] + 3 S-adenosyl-L-homocysteine + 3 H(+)</text>
        <dbReference type="Rhea" id="RHEA:54724"/>
        <dbReference type="Rhea" id="RHEA-COMP:13789"/>
        <dbReference type="Rhea" id="RHEA-COMP:13973"/>
        <dbReference type="ChEBI" id="CHEBI:15378"/>
        <dbReference type="ChEBI" id="CHEBI:57856"/>
        <dbReference type="ChEBI" id="CHEBI:59789"/>
        <dbReference type="ChEBI" id="CHEBI:138061"/>
        <dbReference type="ChEBI" id="CHEBI:138317"/>
        <dbReference type="EC" id="2.1.1.244"/>
    </reaction>
</comment>
<evidence type="ECO:0000256" key="6">
    <source>
        <dbReference type="ARBA" id="ARBA00039449"/>
    </source>
</evidence>
<dbReference type="FunFam" id="3.40.50.150:FF:000025">
    <property type="entry name" value="N-terminal Xaa-Pro-Lys N-methyltransferase 1"/>
    <property type="match status" value="1"/>
</dbReference>
<evidence type="ECO:0000256" key="2">
    <source>
        <dbReference type="ARBA" id="ARBA00022603"/>
    </source>
</evidence>
<dbReference type="CDD" id="cd02440">
    <property type="entry name" value="AdoMet_MTases"/>
    <property type="match status" value="1"/>
</dbReference>
<dbReference type="PANTHER" id="PTHR12753:SF0">
    <property type="entry name" value="ALPHA N-TERMINAL PROTEIN METHYLTRANSFERASE 1"/>
    <property type="match status" value="1"/>
</dbReference>
<evidence type="ECO:0000256" key="7">
    <source>
        <dbReference type="ARBA" id="ARBA00043129"/>
    </source>
</evidence>
<dbReference type="SUPFAM" id="SSF53335">
    <property type="entry name" value="S-adenosyl-L-methionine-dependent methyltransferases"/>
    <property type="match status" value="1"/>
</dbReference>
<feature type="binding site" evidence="11">
    <location>
        <position position="184"/>
    </location>
    <ligand>
        <name>S-adenosyl-L-methionine</name>
        <dbReference type="ChEBI" id="CHEBI:59789"/>
    </ligand>
</feature>
<evidence type="ECO:0000256" key="1">
    <source>
        <dbReference type="ARBA" id="ARBA00009059"/>
    </source>
</evidence>
<dbReference type="PANTHER" id="PTHR12753">
    <property type="entry name" value="AD-003 - RELATED"/>
    <property type="match status" value="1"/>
</dbReference>
<dbReference type="PIRSF" id="PIRSF016958">
    <property type="entry name" value="DUF858_MeTrfase_lik"/>
    <property type="match status" value="1"/>
</dbReference>
<feature type="binding site" evidence="11">
    <location>
        <position position="118"/>
    </location>
    <ligand>
        <name>S-adenosyl-L-methionine</name>
        <dbReference type="ChEBI" id="CHEBI:59789"/>
    </ligand>
</feature>
<evidence type="ECO:0000256" key="10">
    <source>
        <dbReference type="ARBA" id="ARBA00048167"/>
    </source>
</evidence>
<dbReference type="EC" id="2.1.1.244" evidence="5"/>
<keyword evidence="2" id="KW-0489">Methyltransferase</keyword>
<feature type="binding site" evidence="11">
    <location>
        <position position="123"/>
    </location>
    <ligand>
        <name>S-adenosyl-L-methionine</name>
        <dbReference type="ChEBI" id="CHEBI:59789"/>
    </ligand>
</feature>
<reference evidence="13" key="1">
    <citation type="journal article" date="2023" name="Commun. Biol.">
        <title>Genome analysis of Parmales, the sister group of diatoms, reveals the evolutionary specialization of diatoms from phago-mixotrophs to photoautotrophs.</title>
        <authorList>
            <person name="Ban H."/>
            <person name="Sato S."/>
            <person name="Yoshikawa S."/>
            <person name="Yamada K."/>
            <person name="Nakamura Y."/>
            <person name="Ichinomiya M."/>
            <person name="Sato N."/>
            <person name="Blanc-Mathieu R."/>
            <person name="Endo H."/>
            <person name="Kuwata A."/>
            <person name="Ogata H."/>
        </authorList>
    </citation>
    <scope>NUCLEOTIDE SEQUENCE [LARGE SCALE GENOMIC DNA]</scope>
    <source>
        <strain evidence="13">NIES 3699</strain>
    </source>
</reference>
<dbReference type="EMBL" id="BRXX01000023">
    <property type="protein sequence ID" value="GMH83156.1"/>
    <property type="molecule type" value="Genomic_DNA"/>
</dbReference>
<dbReference type="Gene3D" id="3.40.50.150">
    <property type="entry name" value="Vaccinia Virus protein VP39"/>
    <property type="match status" value="1"/>
</dbReference>
<dbReference type="Pfam" id="PF05891">
    <property type="entry name" value="Methyltransf_PK"/>
    <property type="match status" value="1"/>
</dbReference>
<keyword evidence="13" id="KW-1185">Reference proteome</keyword>
<name>A0A9W7B392_9STRA</name>
<dbReference type="GO" id="GO:0071885">
    <property type="term" value="F:N-terminal protein N-methyltransferase activity"/>
    <property type="evidence" value="ECO:0007669"/>
    <property type="project" value="UniProtKB-EC"/>
</dbReference>
<protein>
    <recommendedName>
        <fullName evidence="6">Alpha N-terminal protein methyltransferase 1</fullName>
        <ecNumber evidence="5">2.1.1.244</ecNumber>
    </recommendedName>
    <alternativeName>
        <fullName evidence="7">X-Pro-Lys N-terminal protein methyltransferase 1</fullName>
    </alternativeName>
</protein>
<comment type="catalytic activity">
    <reaction evidence="9">
        <text>N-terminal L-prolyl-L-prolyl-L-lysyl-[protein] + 2 S-adenosyl-L-methionine = N-terminal N,N-dimethyl-L-prolyl-L-prolyl-L-lysyl-[protein] + 2 S-adenosyl-L-homocysteine + 2 H(+)</text>
        <dbReference type="Rhea" id="RHEA:54736"/>
        <dbReference type="Rhea" id="RHEA-COMP:13787"/>
        <dbReference type="Rhea" id="RHEA-COMP:13974"/>
        <dbReference type="ChEBI" id="CHEBI:15378"/>
        <dbReference type="ChEBI" id="CHEBI:57856"/>
        <dbReference type="ChEBI" id="CHEBI:59789"/>
        <dbReference type="ChEBI" id="CHEBI:138059"/>
        <dbReference type="ChEBI" id="CHEBI:138318"/>
        <dbReference type="EC" id="2.1.1.244"/>
    </reaction>
</comment>